<reference evidence="1" key="1">
    <citation type="submission" date="2024-04" db="EMBL/GenBank/DDBJ databases">
        <authorList>
            <consortium name="Molecular Ecology Group"/>
        </authorList>
    </citation>
    <scope>NUCLEOTIDE SEQUENCE</scope>
</reference>
<gene>
    <name evidence="1" type="ORF">LPLAT_LOCUS14053</name>
</gene>
<dbReference type="AlphaFoldDB" id="A0AAV2PAI8"/>
<protein>
    <submittedName>
        <fullName evidence="1">Uncharacterized protein</fullName>
    </submittedName>
</protein>
<sequence>MPEWNVRFLWSKSAARMVHKGSSPRGGNGDVYGKAHTFFDVETPAFTDITEIPTRTQAFAPGMCIANRATDENEDAGWCCNGGGQGKRETHRYIRLNGEIFARDFRCSIGVAVSRIAAFLSIPTKCRTGKHSRTAIHAIEYNSRS</sequence>
<dbReference type="EMBL" id="OZ034832">
    <property type="protein sequence ID" value="CAL1689054.1"/>
    <property type="molecule type" value="Genomic_DNA"/>
</dbReference>
<dbReference type="Proteomes" id="UP001497644">
    <property type="component" value="Chromosome 9"/>
</dbReference>
<evidence type="ECO:0000313" key="1">
    <source>
        <dbReference type="EMBL" id="CAL1689054.1"/>
    </source>
</evidence>
<accession>A0AAV2PAI8</accession>
<proteinExistence type="predicted"/>
<organism evidence="1 2">
    <name type="scientific">Lasius platythorax</name>
    <dbReference type="NCBI Taxonomy" id="488582"/>
    <lineage>
        <taxon>Eukaryota</taxon>
        <taxon>Metazoa</taxon>
        <taxon>Ecdysozoa</taxon>
        <taxon>Arthropoda</taxon>
        <taxon>Hexapoda</taxon>
        <taxon>Insecta</taxon>
        <taxon>Pterygota</taxon>
        <taxon>Neoptera</taxon>
        <taxon>Endopterygota</taxon>
        <taxon>Hymenoptera</taxon>
        <taxon>Apocrita</taxon>
        <taxon>Aculeata</taxon>
        <taxon>Formicoidea</taxon>
        <taxon>Formicidae</taxon>
        <taxon>Formicinae</taxon>
        <taxon>Lasius</taxon>
        <taxon>Lasius</taxon>
    </lineage>
</organism>
<evidence type="ECO:0000313" key="2">
    <source>
        <dbReference type="Proteomes" id="UP001497644"/>
    </source>
</evidence>
<name>A0AAV2PAI8_9HYME</name>
<keyword evidence="2" id="KW-1185">Reference proteome</keyword>